<dbReference type="InterPro" id="IPR036388">
    <property type="entry name" value="WH-like_DNA-bd_sf"/>
</dbReference>
<feature type="domain" description="Methylated-DNA-[protein]-cysteine S-methyltransferase DNA binding" evidence="2">
    <location>
        <begin position="95"/>
        <end position="177"/>
    </location>
</feature>
<dbReference type="EMBL" id="ACDP02000006">
    <property type="protein sequence ID" value="EEO28317.2"/>
    <property type="molecule type" value="Genomic_DNA"/>
</dbReference>
<dbReference type="PANTHER" id="PTHR10815:SF13">
    <property type="entry name" value="METHYLATED-DNA--PROTEIN-CYSTEINE METHYLTRANSFERASE"/>
    <property type="match status" value="1"/>
</dbReference>
<dbReference type="Gene3D" id="1.10.10.10">
    <property type="entry name" value="Winged helix-like DNA-binding domain superfamily/Winged helix DNA-binding domain"/>
    <property type="match status" value="1"/>
</dbReference>
<dbReference type="AlphaFoldDB" id="C3X531"/>
<name>C3X531_9BURK</name>
<dbReference type="InterPro" id="IPR014048">
    <property type="entry name" value="MethylDNA_cys_MeTrfase_DNA-bd"/>
</dbReference>
<accession>C3X531</accession>
<dbReference type="Pfam" id="PF01035">
    <property type="entry name" value="DNA_binding_1"/>
    <property type="match status" value="1"/>
</dbReference>
<gene>
    <name evidence="3" type="ORF">OFAG_01470</name>
</gene>
<evidence type="ECO:0000313" key="4">
    <source>
        <dbReference type="Proteomes" id="UP000003973"/>
    </source>
</evidence>
<dbReference type="PANTHER" id="PTHR10815">
    <property type="entry name" value="METHYLATED-DNA--PROTEIN-CYSTEINE METHYLTRANSFERASE"/>
    <property type="match status" value="1"/>
</dbReference>
<dbReference type="eggNOG" id="COG0350">
    <property type="taxonomic scope" value="Bacteria"/>
</dbReference>
<protein>
    <submittedName>
        <fullName evidence="3">Methylated-DNA-[protein]-cysteine S-methyltransferase</fullName>
    </submittedName>
</protein>
<dbReference type="GO" id="GO:0006281">
    <property type="term" value="P:DNA repair"/>
    <property type="evidence" value="ECO:0007669"/>
    <property type="project" value="InterPro"/>
</dbReference>
<sequence>MRKKYNFSLKVFSEKMHMSALIPDRCSAIVRTSFGSVGIAVEHETITAIRIFPDLFVEKKATDALSAEAVRQIRGYLDHPGACLDLPVTMPGREIHRRVWRELMSIPCGEIRTYGELGNLLHLSPGVICRACEENPLSLYIPSHRVIAITGPRGPVGEGDPSSARLRMKRWLLKHEGFLYG</sequence>
<comment type="caution">
    <text evidence="3">The sequence shown here is derived from an EMBL/GenBank/DDBJ whole genome shotgun (WGS) entry which is preliminary data.</text>
</comment>
<dbReference type="SUPFAM" id="SSF46767">
    <property type="entry name" value="Methylated DNA-protein cysteine methyltransferase, C-terminal domain"/>
    <property type="match status" value="1"/>
</dbReference>
<proteinExistence type="predicted"/>
<dbReference type="GO" id="GO:0008168">
    <property type="term" value="F:methyltransferase activity"/>
    <property type="evidence" value="ECO:0007669"/>
    <property type="project" value="UniProtKB-KW"/>
</dbReference>
<evidence type="ECO:0000256" key="1">
    <source>
        <dbReference type="ARBA" id="ARBA00022763"/>
    </source>
</evidence>
<dbReference type="NCBIfam" id="TIGR00589">
    <property type="entry name" value="ogt"/>
    <property type="match status" value="1"/>
</dbReference>
<keyword evidence="4" id="KW-1185">Reference proteome</keyword>
<reference evidence="3" key="1">
    <citation type="submission" date="2011-10" db="EMBL/GenBank/DDBJ databases">
        <title>The Genome Sequence of Oxalobacter formigenes HOxBLS.</title>
        <authorList>
            <consortium name="The Broad Institute Genome Sequencing Platform"/>
            <person name="Earl A."/>
            <person name="Ward D."/>
            <person name="Feldgarden M."/>
            <person name="Gevers D."/>
            <person name="Allison M.J."/>
            <person name="Humphrey S."/>
            <person name="Young S.K."/>
            <person name="Zeng Q."/>
            <person name="Gargeya S."/>
            <person name="Fitzgerald M."/>
            <person name="Haas B."/>
            <person name="Abouelleil A."/>
            <person name="Alvarado L."/>
            <person name="Arachchi H.M."/>
            <person name="Berlin A."/>
            <person name="Brown A."/>
            <person name="Chapman S.B."/>
            <person name="Chen Z."/>
            <person name="Dunbar C."/>
            <person name="Freedman E."/>
            <person name="Gearin G."/>
            <person name="Goldberg J."/>
            <person name="Griggs A."/>
            <person name="Gujja S."/>
            <person name="Heiman D."/>
            <person name="Howarth C."/>
            <person name="Larson L."/>
            <person name="Lui A."/>
            <person name="MacDonald P.J.P."/>
            <person name="Montmayeur A."/>
            <person name="Murphy C."/>
            <person name="Neiman D."/>
            <person name="Pearson M."/>
            <person name="Priest M."/>
            <person name="Roberts A."/>
            <person name="Saif S."/>
            <person name="Shea T."/>
            <person name="Shenoy N."/>
            <person name="Sisk P."/>
            <person name="Stolte C."/>
            <person name="Sykes S."/>
            <person name="Wortman J."/>
            <person name="Nusbaum C."/>
            <person name="Birren B."/>
        </authorList>
    </citation>
    <scope>NUCLEOTIDE SEQUENCE [LARGE SCALE GENOMIC DNA]</scope>
    <source>
        <strain evidence="3">HOxBLS</strain>
    </source>
</reference>
<evidence type="ECO:0000259" key="2">
    <source>
        <dbReference type="Pfam" id="PF01035"/>
    </source>
</evidence>
<evidence type="ECO:0000313" key="3">
    <source>
        <dbReference type="EMBL" id="EEO28317.2"/>
    </source>
</evidence>
<dbReference type="CDD" id="cd06445">
    <property type="entry name" value="ATase"/>
    <property type="match status" value="1"/>
</dbReference>
<dbReference type="GO" id="GO:0032259">
    <property type="term" value="P:methylation"/>
    <property type="evidence" value="ECO:0007669"/>
    <property type="project" value="UniProtKB-KW"/>
</dbReference>
<dbReference type="HOGENOM" id="CLU_000445_52_2_4"/>
<keyword evidence="1" id="KW-0227">DNA damage</keyword>
<organism evidence="3 4">
    <name type="scientific">Oxalobacter paraformigenes</name>
    <dbReference type="NCBI Taxonomy" id="556268"/>
    <lineage>
        <taxon>Bacteria</taxon>
        <taxon>Pseudomonadati</taxon>
        <taxon>Pseudomonadota</taxon>
        <taxon>Betaproteobacteria</taxon>
        <taxon>Burkholderiales</taxon>
        <taxon>Oxalobacteraceae</taxon>
        <taxon>Oxalobacter</taxon>
    </lineage>
</organism>
<dbReference type="InterPro" id="IPR036217">
    <property type="entry name" value="MethylDNA_cys_MeTrfase_DNAb"/>
</dbReference>
<dbReference type="Proteomes" id="UP000003973">
    <property type="component" value="Unassembled WGS sequence"/>
</dbReference>